<dbReference type="EMBL" id="FPBV01000001">
    <property type="protein sequence ID" value="SFU31855.1"/>
    <property type="molecule type" value="Genomic_DNA"/>
</dbReference>
<keyword evidence="2" id="KW-1185">Reference proteome</keyword>
<sequence>MRRREHVLLGTDEVTLSVTAKTDLTRPRLFEFAVLALLARYEEEFGSDARKRLAQSLADADLSRPAWRLRPEDSCWNTSGPDSKA</sequence>
<dbReference type="OrthoDB" id="2376860at2"/>
<protein>
    <submittedName>
        <fullName evidence="1">Uncharacterized protein</fullName>
    </submittedName>
</protein>
<reference evidence="2" key="1">
    <citation type="submission" date="2016-10" db="EMBL/GenBank/DDBJ databases">
        <authorList>
            <person name="Varghese N."/>
        </authorList>
    </citation>
    <scope>NUCLEOTIDE SEQUENCE [LARGE SCALE GENOMIC DNA]</scope>
    <source>
        <strain evidence="2">DSM 17980</strain>
    </source>
</reference>
<evidence type="ECO:0000313" key="2">
    <source>
        <dbReference type="Proteomes" id="UP000183508"/>
    </source>
</evidence>
<dbReference type="Proteomes" id="UP000183508">
    <property type="component" value="Unassembled WGS sequence"/>
</dbReference>
<organism evidence="1 2">
    <name type="scientific">Alicyclobacillus macrosporangiidus</name>
    <dbReference type="NCBI Taxonomy" id="392015"/>
    <lineage>
        <taxon>Bacteria</taxon>
        <taxon>Bacillati</taxon>
        <taxon>Bacillota</taxon>
        <taxon>Bacilli</taxon>
        <taxon>Bacillales</taxon>
        <taxon>Alicyclobacillaceae</taxon>
        <taxon>Alicyclobacillus</taxon>
    </lineage>
</organism>
<proteinExistence type="predicted"/>
<name>A0A1I7F6T5_9BACL</name>
<gene>
    <name evidence="1" type="ORF">SAMN05421543_10189</name>
</gene>
<dbReference type="RefSeq" id="WP_074948530.1">
    <property type="nucleotide sequence ID" value="NZ_FPBV01000001.1"/>
</dbReference>
<evidence type="ECO:0000313" key="1">
    <source>
        <dbReference type="EMBL" id="SFU31855.1"/>
    </source>
</evidence>
<accession>A0A1I7F6T5</accession>
<dbReference type="AlphaFoldDB" id="A0A1I7F6T5"/>
<dbReference type="STRING" id="392015.SAMN05421543_10189"/>